<name>A0A0W0X0V9_9GAMM</name>
<dbReference type="PATRIC" id="fig|29423.5.peg.1960"/>
<dbReference type="AlphaFoldDB" id="A0A0W0X0V9"/>
<reference evidence="3 4" key="1">
    <citation type="submission" date="2015-11" db="EMBL/GenBank/DDBJ databases">
        <title>Genomic analysis of 38 Legionella species identifies large and diverse effector repertoires.</title>
        <authorList>
            <person name="Burstein D."/>
            <person name="Amaro F."/>
            <person name="Zusman T."/>
            <person name="Lifshitz Z."/>
            <person name="Cohen O."/>
            <person name="Gilbert J.A."/>
            <person name="Pupko T."/>
            <person name="Shuman H.A."/>
            <person name="Segal G."/>
        </authorList>
    </citation>
    <scope>NUCLEOTIDE SEQUENCE [LARGE SCALE GENOMIC DNA]</scope>
    <source>
        <strain evidence="3 4">Oak Ridge-10</strain>
    </source>
</reference>
<keyword evidence="1" id="KW-1133">Transmembrane helix</keyword>
<evidence type="ECO:0000313" key="4">
    <source>
        <dbReference type="Proteomes" id="UP000054858"/>
    </source>
</evidence>
<accession>A0A0W0X0V9</accession>
<dbReference type="RefSeq" id="WP_025384713.1">
    <property type="nucleotide sequence ID" value="NZ_LCUA01000003.1"/>
</dbReference>
<evidence type="ECO:0000313" key="3">
    <source>
        <dbReference type="EMBL" id="KTD38194.1"/>
    </source>
</evidence>
<organism evidence="3 4">
    <name type="scientific">Legionella oakridgensis</name>
    <dbReference type="NCBI Taxonomy" id="29423"/>
    <lineage>
        <taxon>Bacteria</taxon>
        <taxon>Pseudomonadati</taxon>
        <taxon>Pseudomonadota</taxon>
        <taxon>Gammaproteobacteria</taxon>
        <taxon>Legionellales</taxon>
        <taxon>Legionellaceae</taxon>
        <taxon>Legionella</taxon>
    </lineage>
</organism>
<sequence length="156" mass="18397">MLARYISWQSVLDLGWLLFLLLILGYFWSIRREIRQAQVWPKTKGRITYCKWTVAGHRLWPEIEYIYHIGEQDFIGEHLFLDTSHRDPSSKYARNLAYKVAKAYQKDETIDVYYNPAKPEQAVLDTRIPGKLNFILVLIVAFIVAHLIIIGLRFLN</sequence>
<dbReference type="InterPro" id="IPR021994">
    <property type="entry name" value="DUF3592"/>
</dbReference>
<feature type="transmembrane region" description="Helical" evidence="1">
    <location>
        <begin position="6"/>
        <end position="28"/>
    </location>
</feature>
<comment type="caution">
    <text evidence="3">The sequence shown here is derived from an EMBL/GenBank/DDBJ whole genome shotgun (WGS) entry which is preliminary data.</text>
</comment>
<evidence type="ECO:0000259" key="2">
    <source>
        <dbReference type="Pfam" id="PF12158"/>
    </source>
</evidence>
<evidence type="ECO:0000256" key="1">
    <source>
        <dbReference type="SAM" id="Phobius"/>
    </source>
</evidence>
<gene>
    <name evidence="3" type="ORF">Loak_1870</name>
</gene>
<keyword evidence="1" id="KW-0472">Membrane</keyword>
<dbReference type="Pfam" id="PF12158">
    <property type="entry name" value="DUF3592"/>
    <property type="match status" value="1"/>
</dbReference>
<dbReference type="Proteomes" id="UP000054858">
    <property type="component" value="Unassembled WGS sequence"/>
</dbReference>
<protein>
    <recommendedName>
        <fullName evidence="2">DUF3592 domain-containing protein</fullName>
    </recommendedName>
</protein>
<feature type="transmembrane region" description="Helical" evidence="1">
    <location>
        <begin position="134"/>
        <end position="155"/>
    </location>
</feature>
<proteinExistence type="predicted"/>
<keyword evidence="1" id="KW-0812">Transmembrane</keyword>
<feature type="domain" description="DUF3592" evidence="2">
    <location>
        <begin position="65"/>
        <end position="127"/>
    </location>
</feature>
<dbReference type="EMBL" id="LNYP01000029">
    <property type="protein sequence ID" value="KTD38194.1"/>
    <property type="molecule type" value="Genomic_DNA"/>
</dbReference>